<dbReference type="SUPFAM" id="SSF52540">
    <property type="entry name" value="P-loop containing nucleoside triphosphate hydrolases"/>
    <property type="match status" value="1"/>
</dbReference>
<keyword evidence="3" id="KW-1185">Reference proteome</keyword>
<dbReference type="CDD" id="cd00009">
    <property type="entry name" value="AAA"/>
    <property type="match status" value="1"/>
</dbReference>
<name>A0A1M4X9F7_9FIRM</name>
<dbReference type="EMBL" id="FQTU01000009">
    <property type="protein sequence ID" value="SHE90117.1"/>
    <property type="molecule type" value="Genomic_DNA"/>
</dbReference>
<dbReference type="Pfam" id="PF05673">
    <property type="entry name" value="DUF815"/>
    <property type="match status" value="1"/>
</dbReference>
<proteinExistence type="predicted"/>
<dbReference type="Proteomes" id="UP000184251">
    <property type="component" value="Unassembled WGS sequence"/>
</dbReference>
<gene>
    <name evidence="2" type="ORF">SAMN02746064_01442</name>
</gene>
<accession>A0A1M4X9F7</accession>
<dbReference type="RefSeq" id="WP_073270594.1">
    <property type="nucleotide sequence ID" value="NZ_FQTU01000009.1"/>
</dbReference>
<dbReference type="STRING" id="1120975.SAMN02746064_01442"/>
<dbReference type="OrthoDB" id="9812140at2"/>
<protein>
    <recommendedName>
        <fullName evidence="1">AAA+ ATPase domain-containing protein</fullName>
    </recommendedName>
</protein>
<dbReference type="InterPro" id="IPR008533">
    <property type="entry name" value="DUF815"/>
</dbReference>
<dbReference type="PANTHER" id="PTHR42935">
    <property type="entry name" value="SLR0930 PROTEIN"/>
    <property type="match status" value="1"/>
</dbReference>
<dbReference type="InterPro" id="IPR003593">
    <property type="entry name" value="AAA+_ATPase"/>
</dbReference>
<organism evidence="2 3">
    <name type="scientific">Alkalibacter saccharofermentans DSM 14828</name>
    <dbReference type="NCBI Taxonomy" id="1120975"/>
    <lineage>
        <taxon>Bacteria</taxon>
        <taxon>Bacillati</taxon>
        <taxon>Bacillota</taxon>
        <taxon>Clostridia</taxon>
        <taxon>Eubacteriales</taxon>
        <taxon>Eubacteriaceae</taxon>
        <taxon>Alkalibacter</taxon>
    </lineage>
</organism>
<dbReference type="SMART" id="SM00382">
    <property type="entry name" value="AAA"/>
    <property type="match status" value="1"/>
</dbReference>
<feature type="domain" description="AAA+ ATPase" evidence="1">
    <location>
        <begin position="204"/>
        <end position="396"/>
    </location>
</feature>
<sequence>MKSLQNLIVYRCILKNKIIMSYMKMLESKSKKKALKHYFKLQNMLLEHFEGLAGRDLWKMFLLQLVSEDENIFSRLCERGSDIPEGLYKIVLEDLDIVLANTKFDWKLLERELGMEGITINSVLEGSCSYWENDKFRTGEYFRKLYSEKGRGIYQNNHVFKIGDNNLLKPVVNYDKVEFKDLIGYESQIKTLRENTESFLRGERSNNVLLYGDRGTGKSSSVKALLNEYKHEGLRVIEMKKDQFKLFPSIIETVRDRMHKFIVFIDDLSFEDFETEYKVLKAVLEGSFETKPDNLLIYVTSNRRHLIKEKFSERDGDIHGNETVSEKLSLFDRFGITIYYNQPNDELYTTMVKTMAHKSQIDLSERELMQIANEWKIARASKSGRSARQLVDKLPKKSRQE</sequence>
<dbReference type="AlphaFoldDB" id="A0A1M4X9F7"/>
<evidence type="ECO:0000313" key="3">
    <source>
        <dbReference type="Proteomes" id="UP000184251"/>
    </source>
</evidence>
<reference evidence="2 3" key="1">
    <citation type="submission" date="2016-11" db="EMBL/GenBank/DDBJ databases">
        <authorList>
            <person name="Jaros S."/>
            <person name="Januszkiewicz K."/>
            <person name="Wedrychowicz H."/>
        </authorList>
    </citation>
    <scope>NUCLEOTIDE SEQUENCE [LARGE SCALE GENOMIC DNA]</scope>
    <source>
        <strain evidence="2 3">DSM 14828</strain>
    </source>
</reference>
<dbReference type="Gene3D" id="3.40.50.300">
    <property type="entry name" value="P-loop containing nucleotide triphosphate hydrolases"/>
    <property type="match status" value="1"/>
</dbReference>
<dbReference type="PANTHER" id="PTHR42935:SF1">
    <property type="entry name" value="SLR0930 PROTEIN"/>
    <property type="match status" value="1"/>
</dbReference>
<evidence type="ECO:0000313" key="2">
    <source>
        <dbReference type="EMBL" id="SHE90117.1"/>
    </source>
</evidence>
<evidence type="ECO:0000259" key="1">
    <source>
        <dbReference type="SMART" id="SM00382"/>
    </source>
</evidence>
<dbReference type="InterPro" id="IPR027417">
    <property type="entry name" value="P-loop_NTPase"/>
</dbReference>